<dbReference type="InterPro" id="IPR038765">
    <property type="entry name" value="Papain-like_cys_pep_sf"/>
</dbReference>
<feature type="compositionally biased region" description="Polar residues" evidence="1">
    <location>
        <begin position="82"/>
        <end position="145"/>
    </location>
</feature>
<evidence type="ECO:0000313" key="4">
    <source>
        <dbReference type="EMBL" id="CAF0853848.1"/>
    </source>
</evidence>
<dbReference type="CDD" id="cd22744">
    <property type="entry name" value="OTU"/>
    <property type="match status" value="1"/>
</dbReference>
<evidence type="ECO:0000259" key="3">
    <source>
        <dbReference type="PROSITE" id="PS50802"/>
    </source>
</evidence>
<keyword evidence="5" id="KW-1185">Reference proteome</keyword>
<dbReference type="PROSITE" id="PS50802">
    <property type="entry name" value="OTU"/>
    <property type="match status" value="1"/>
</dbReference>
<dbReference type="OrthoDB" id="409956at2759"/>
<sequence length="387" mass="45607">MKDTHLTKRIYRSILLVLSIFIISILFQLKVTLLDIILLLIISELCLILIREFNNSKSCSTNSLFKSKRKFSQVQTRRNFTNTKPVSNFTNKKPESNVINTKPESNLTNKKPESNFTNTKPESNFTNKKPESNVINAKPESNLTSKKPESNFITNRKELTFTNVFIDVFDSYNEIIRKKYSFSDIQSYMKENRNKFLNLVENLRCIKTSVLFSNQDIEHSEHFLLILRQINLRNHLIIKSKLDGNCFYNAISTCLFGNEEYFLLIKLGAIFIMLENERLFRIIILDHNYDESFEKIVCDSFSENSWAMMLNFYAASILINRPIISLNLNHVTFEVYILKYLYRDSLLEPVLIAFYLNHFCPILCIEKQKFDFKTKIEQNDVFIKYRN</sequence>
<feature type="transmembrane region" description="Helical" evidence="2">
    <location>
        <begin position="9"/>
        <end position="27"/>
    </location>
</feature>
<keyword evidence="2" id="KW-0812">Transmembrane</keyword>
<evidence type="ECO:0000256" key="1">
    <source>
        <dbReference type="SAM" id="MobiDB-lite"/>
    </source>
</evidence>
<dbReference type="InterPro" id="IPR003323">
    <property type="entry name" value="OTU_dom"/>
</dbReference>
<dbReference type="SUPFAM" id="SSF54001">
    <property type="entry name" value="Cysteine proteinases"/>
    <property type="match status" value="1"/>
</dbReference>
<keyword evidence="2" id="KW-0472">Membrane</keyword>
<name>A0A813WDW0_9BILA</name>
<accession>A0A813WDW0</accession>
<dbReference type="Gene3D" id="3.90.70.80">
    <property type="match status" value="1"/>
</dbReference>
<evidence type="ECO:0000256" key="2">
    <source>
        <dbReference type="SAM" id="Phobius"/>
    </source>
</evidence>
<evidence type="ECO:0000313" key="5">
    <source>
        <dbReference type="Proteomes" id="UP000663879"/>
    </source>
</evidence>
<gene>
    <name evidence="4" type="ORF">OXX778_LOCUS9091</name>
</gene>
<comment type="caution">
    <text evidence="4">The sequence shown here is derived from an EMBL/GenBank/DDBJ whole genome shotgun (WGS) entry which is preliminary data.</text>
</comment>
<dbReference type="AlphaFoldDB" id="A0A813WDW0"/>
<dbReference type="EMBL" id="CAJNOC010001313">
    <property type="protein sequence ID" value="CAF0853848.1"/>
    <property type="molecule type" value="Genomic_DNA"/>
</dbReference>
<proteinExistence type="predicted"/>
<feature type="domain" description="OTU" evidence="3">
    <location>
        <begin position="235"/>
        <end position="365"/>
    </location>
</feature>
<reference evidence="4" key="1">
    <citation type="submission" date="2021-02" db="EMBL/GenBank/DDBJ databases">
        <authorList>
            <person name="Nowell W R."/>
        </authorList>
    </citation>
    <scope>NUCLEOTIDE SEQUENCE</scope>
    <source>
        <strain evidence="4">Ploen Becks lab</strain>
    </source>
</reference>
<protein>
    <recommendedName>
        <fullName evidence="3">OTU domain-containing protein</fullName>
    </recommendedName>
</protein>
<organism evidence="4 5">
    <name type="scientific">Brachionus calyciflorus</name>
    <dbReference type="NCBI Taxonomy" id="104777"/>
    <lineage>
        <taxon>Eukaryota</taxon>
        <taxon>Metazoa</taxon>
        <taxon>Spiralia</taxon>
        <taxon>Gnathifera</taxon>
        <taxon>Rotifera</taxon>
        <taxon>Eurotatoria</taxon>
        <taxon>Monogononta</taxon>
        <taxon>Pseudotrocha</taxon>
        <taxon>Ploima</taxon>
        <taxon>Brachionidae</taxon>
        <taxon>Brachionus</taxon>
    </lineage>
</organism>
<dbReference type="Proteomes" id="UP000663879">
    <property type="component" value="Unassembled WGS sequence"/>
</dbReference>
<feature type="region of interest" description="Disordered" evidence="1">
    <location>
        <begin position="82"/>
        <end position="149"/>
    </location>
</feature>
<keyword evidence="2" id="KW-1133">Transmembrane helix</keyword>
<feature type="non-terminal residue" evidence="4">
    <location>
        <position position="387"/>
    </location>
</feature>